<evidence type="ECO:0000313" key="7">
    <source>
        <dbReference type="EMBL" id="GES11522.1"/>
    </source>
</evidence>
<dbReference type="GO" id="GO:0005525">
    <property type="term" value="F:GTP binding"/>
    <property type="evidence" value="ECO:0007669"/>
    <property type="project" value="UniProtKB-KW"/>
</dbReference>
<gene>
    <name evidence="7" type="primary">argK_2</name>
    <name evidence="7" type="ORF">Amac_051190</name>
</gene>
<evidence type="ECO:0000313" key="8">
    <source>
        <dbReference type="Proteomes" id="UP000331127"/>
    </source>
</evidence>
<dbReference type="CDD" id="cd03114">
    <property type="entry name" value="MMAA-like"/>
    <property type="match status" value="1"/>
</dbReference>
<evidence type="ECO:0000259" key="6">
    <source>
        <dbReference type="SMART" id="SM00382"/>
    </source>
</evidence>
<dbReference type="Gene3D" id="3.40.50.300">
    <property type="entry name" value="P-loop containing nucleotide triphosphate hydrolases"/>
    <property type="match status" value="1"/>
</dbReference>
<protein>
    <submittedName>
        <fullName evidence="7">LAO/AO transport system kinase</fullName>
    </submittedName>
</protein>
<feature type="domain" description="AAA+ ATPase" evidence="6">
    <location>
        <begin position="41"/>
        <end position="167"/>
    </location>
</feature>
<reference evidence="7 8" key="1">
    <citation type="submission" date="2019-10" db="EMBL/GenBank/DDBJ databases">
        <title>Whole genome shotgun sequence of Acrocarpospora macrocephala NBRC 16266.</title>
        <authorList>
            <person name="Ichikawa N."/>
            <person name="Kimura A."/>
            <person name="Kitahashi Y."/>
            <person name="Komaki H."/>
            <person name="Oguchi A."/>
        </authorList>
    </citation>
    <scope>NUCLEOTIDE SEQUENCE [LARGE SCALE GENOMIC DNA]</scope>
    <source>
        <strain evidence="7 8">NBRC 16266</strain>
    </source>
</reference>
<dbReference type="NCBIfam" id="TIGR00750">
    <property type="entry name" value="lao"/>
    <property type="match status" value="1"/>
</dbReference>
<keyword evidence="4" id="KW-0342">GTP-binding</keyword>
<dbReference type="InterPro" id="IPR052040">
    <property type="entry name" value="GTPase/Isobutyryl-CoA_mutase"/>
</dbReference>
<dbReference type="GO" id="GO:0016301">
    <property type="term" value="F:kinase activity"/>
    <property type="evidence" value="ECO:0007669"/>
    <property type="project" value="UniProtKB-KW"/>
</dbReference>
<keyword evidence="5" id="KW-0143">Chaperone</keyword>
<dbReference type="InterPro" id="IPR003593">
    <property type="entry name" value="AAA+_ATPase"/>
</dbReference>
<organism evidence="7 8">
    <name type="scientific">Acrocarpospora macrocephala</name>
    <dbReference type="NCBI Taxonomy" id="150177"/>
    <lineage>
        <taxon>Bacteria</taxon>
        <taxon>Bacillati</taxon>
        <taxon>Actinomycetota</taxon>
        <taxon>Actinomycetes</taxon>
        <taxon>Streptosporangiales</taxon>
        <taxon>Streptosporangiaceae</taxon>
        <taxon>Acrocarpospora</taxon>
    </lineage>
</organism>
<name>A0A5M3WTE0_9ACTN</name>
<accession>A0A5M3WTE0</accession>
<keyword evidence="7" id="KW-0808">Transferase</keyword>
<evidence type="ECO:0000256" key="3">
    <source>
        <dbReference type="ARBA" id="ARBA00022801"/>
    </source>
</evidence>
<dbReference type="SUPFAM" id="SSF52540">
    <property type="entry name" value="P-loop containing nucleoside triphosphate hydrolases"/>
    <property type="match status" value="1"/>
</dbReference>
<keyword evidence="7" id="KW-0418">Kinase</keyword>
<evidence type="ECO:0000256" key="4">
    <source>
        <dbReference type="ARBA" id="ARBA00023134"/>
    </source>
</evidence>
<keyword evidence="3" id="KW-0378">Hydrolase</keyword>
<dbReference type="EMBL" id="BLAE01000030">
    <property type="protein sequence ID" value="GES11522.1"/>
    <property type="molecule type" value="Genomic_DNA"/>
</dbReference>
<proteinExistence type="inferred from homology"/>
<keyword evidence="8" id="KW-1185">Reference proteome</keyword>
<comment type="caution">
    <text evidence="7">The sequence shown here is derived from an EMBL/GenBank/DDBJ whole genome shotgun (WGS) entry which is preliminary data.</text>
</comment>
<dbReference type="PANTHER" id="PTHR43087:SF1">
    <property type="entry name" value="LAO_AO TRANSPORT SYSTEM ATPASE"/>
    <property type="match status" value="1"/>
</dbReference>
<sequence length="322" mass="32915">MPAGEVVAGSVLHAGRLITQIENGRPQARPVLRALAPYCGRAQLVGVTGPPGAGKSTLAAALIRHLRGQGRTVGVIAVDPSSPFTGGALLGDRDRMAEAAGGDPGVFIRSVASRGASGGLAAAVNDTVDVMDAMGKDVVLIETVGVGQGEFDIARIAHTVVLVLVPGYGDALQAMKAGITEIADVVAVNKGDAPGADQTAKDLAAQGFERTGPDGAERWKVPVLTVSALRGEGVAELAAAVDEHHAFTGATAWRAAAERARGRSRFTAFVADRLRGELLKAAEETLGDTRPADPYGAAEAYVGALLNAHRTLSADIPGTEQK</sequence>
<keyword evidence="2" id="KW-0547">Nucleotide-binding</keyword>
<comment type="similarity">
    <text evidence="1">Belongs to the SIMIBI class G3E GTPase family. ArgK/MeaB subfamily.</text>
</comment>
<dbReference type="Pfam" id="PF03308">
    <property type="entry name" value="MeaB"/>
    <property type="match status" value="1"/>
</dbReference>
<dbReference type="InterPro" id="IPR027417">
    <property type="entry name" value="P-loop_NTPase"/>
</dbReference>
<dbReference type="GO" id="GO:0003924">
    <property type="term" value="F:GTPase activity"/>
    <property type="evidence" value="ECO:0007669"/>
    <property type="project" value="InterPro"/>
</dbReference>
<evidence type="ECO:0000256" key="2">
    <source>
        <dbReference type="ARBA" id="ARBA00022741"/>
    </source>
</evidence>
<dbReference type="AlphaFoldDB" id="A0A5M3WTE0"/>
<dbReference type="PANTHER" id="PTHR43087">
    <property type="entry name" value="LYSINE/ARGININE/ORNITHINE TRANSPORT SYSTEM KINASE"/>
    <property type="match status" value="1"/>
</dbReference>
<evidence type="ECO:0000256" key="1">
    <source>
        <dbReference type="ARBA" id="ARBA00009625"/>
    </source>
</evidence>
<evidence type="ECO:0000256" key="5">
    <source>
        <dbReference type="ARBA" id="ARBA00023186"/>
    </source>
</evidence>
<dbReference type="Proteomes" id="UP000331127">
    <property type="component" value="Unassembled WGS sequence"/>
</dbReference>
<dbReference type="InterPro" id="IPR005129">
    <property type="entry name" value="GTPase_ArgK"/>
</dbReference>
<dbReference type="SMART" id="SM00382">
    <property type="entry name" value="AAA"/>
    <property type="match status" value="1"/>
</dbReference>